<evidence type="ECO:0000313" key="2">
    <source>
        <dbReference type="Proteomes" id="UP001157502"/>
    </source>
</evidence>
<reference evidence="1" key="1">
    <citation type="submission" date="2021-05" db="EMBL/GenBank/DDBJ databases">
        <authorList>
            <person name="Pan Q."/>
            <person name="Jouanno E."/>
            <person name="Zahm M."/>
            <person name="Klopp C."/>
            <person name="Cabau C."/>
            <person name="Louis A."/>
            <person name="Berthelot C."/>
            <person name="Parey E."/>
            <person name="Roest Crollius H."/>
            <person name="Montfort J."/>
            <person name="Robinson-Rechavi M."/>
            <person name="Bouchez O."/>
            <person name="Lampietro C."/>
            <person name="Lopez Roques C."/>
            <person name="Donnadieu C."/>
            <person name="Postlethwait J."/>
            <person name="Bobe J."/>
            <person name="Dillon D."/>
            <person name="Chandos A."/>
            <person name="von Hippel F."/>
            <person name="Guiguen Y."/>
        </authorList>
    </citation>
    <scope>NUCLEOTIDE SEQUENCE</scope>
    <source>
        <strain evidence="1">YG-Jan2019</strain>
    </source>
</reference>
<sequence>MDEEDSQDELINRNASHGKGKRPAVWAISDEDSDEGGEESEGVSDSDGADNDDDDGVEDEDDNLEDDDDDDEEEEEEEEEDDSDDGEEEDAGKVVEGAVGGVSSELADLSSDEDTEKCPICLNSFHSQPVATPESCEHYFCLDCILEWSKNANSCPVDRKVFNNIYLRKCYGGKVQKMITVQKPVKEGQEEVIDLELEQTSCEVCGGSDREDRLLLCDGCDAGYHMECLTPPLDAVPVEEWFCPECRANGRHLTEEQSDPESVSSTRPTTSRSHPPTAGPTRAIARTQQSERVRASVNRHRITQARTAQIAPSFLMPQSTWLDETINAVVAGLNTAVYIRDLTPRARSSRTHRTVKRRKGKSKRSSGATGGKGKAAGTGVKRRKRKTRRNKSRRKLVMKKVPTSRGRIARSLGIGKPNRASSFPSVYRPTETSLGSMRADIGAASLSVYGDPYDLDPFTNREDEEVQAKTSLLEAKRRGLSRSALRSHQPVARPITAGLPRRGLNMPQVEEVVEAAPVPDLLGSILSGQSMLLMDSCDVIINRDGSLKATKPVGESCKPCSSRSSSSGDSVAHLHPGTSPNPAASSLPLSATTSSHSSPGPCLSPVPDSSPRRASHSQTQPPPTVSQPRLPPHAPHIPPLSSGHVVRIAHKAKGGATSTSTLTPDSRSGGRETVPPQPEAKKAAPKPVWEAPVSSLPRIPKIKRESGGVMNGMASRGGCSSSNSSNTNDAGSNCFPEACVNRLAGDRGRQQGIERPQQQGRTEGPTQRPDRPGCASSSSSFSSSSSSGFSANPPQASQASSSTTVCFRINATANAWHARQVGSVSAMFAAGDSPERPSLGEQMVKRKREESRSKAKPLTSDRRVKEEEQGDIYDPFHPTGSDSNTSDGEADCNAQRKPTMGGKEGASQQLKAEVLESSVSLEKDEGSGGPVMKREPSHSPHNAPVSGMTGASTSLSQSLVTVKRERNVLGVGDGPHRHTSNSRKTPIDKTPLSSSSSSPSHFSKNLVKTEIKSEPQDASYFSSSGQRRASKKGRSSPEQSKASSNPEEGIRRDKLSDQSERVQGSRTGGQCEDRRSGCSGAKERRRSSSPSDSSISDDSERSSRKKRRSCSPSIDRRRARSESSSSSRERSRKQRRSRGERNDRRETERERGRPRKSHSDHSKQSSSQSSSSTSKGCRRSQSRERRKEEGKRKPPVSSSTSSSKHPREQTEKEREQVTPHVLLKQKRETKEERDLKPDVPSSFSGLKPLPEVDMESDSNDVATERHASLSKNLLKESLLLKELKHEKFDEFDMFEESLITKPIKKETVLSRFSTFKDLQEHMEMITKNPPSLLNEACSLSTSDVADDKGQVLKKEIHTEPVCPELSEHLTSNITQTGQPSLLPLNSNTVPAPPPDALTPMGQQGASSLHLSVLNALIETKSPVQPIPVNPEKQEVDEALDYDNNDMLLDCLDSVQSESAEPGDETGKVVVKQEVEEEVRKAELAPVIAGAKAKPSGKRVTWNLQEPEGPQPEKTGTKLALYKLKLKQEGARRPASSTQAPNQVPGTKRLLNSPSSSNSPTPVGLSNPGQGEPSEGLGENDVPRNDKYIKKLHMQARAIEEVKLAIKPFYQKRDITKDEYKEIVRKAVQKVCHSKSGEINPVKVANLIKAYVDKYKHDRKHRQAEDGSTREEELDIRNDPETP</sequence>
<dbReference type="EMBL" id="CM055740">
    <property type="protein sequence ID" value="KAJ8003041.1"/>
    <property type="molecule type" value="Genomic_DNA"/>
</dbReference>
<comment type="caution">
    <text evidence="1">The sequence shown here is derived from an EMBL/GenBank/DDBJ whole genome shotgun (WGS) entry which is preliminary data.</text>
</comment>
<protein>
    <submittedName>
        <fullName evidence="1">Uncharacterized protein</fullName>
    </submittedName>
</protein>
<dbReference type="Proteomes" id="UP001157502">
    <property type="component" value="Chromosome 13"/>
</dbReference>
<name>A0ACC2GHH3_DALPE</name>
<accession>A0ACC2GHH3</accession>
<organism evidence="1 2">
    <name type="scientific">Dallia pectoralis</name>
    <name type="common">Alaska blackfish</name>
    <dbReference type="NCBI Taxonomy" id="75939"/>
    <lineage>
        <taxon>Eukaryota</taxon>
        <taxon>Metazoa</taxon>
        <taxon>Chordata</taxon>
        <taxon>Craniata</taxon>
        <taxon>Vertebrata</taxon>
        <taxon>Euteleostomi</taxon>
        <taxon>Actinopterygii</taxon>
        <taxon>Neopterygii</taxon>
        <taxon>Teleostei</taxon>
        <taxon>Protacanthopterygii</taxon>
        <taxon>Esociformes</taxon>
        <taxon>Umbridae</taxon>
        <taxon>Dallia</taxon>
    </lineage>
</organism>
<evidence type="ECO:0000313" key="1">
    <source>
        <dbReference type="EMBL" id="KAJ8003041.1"/>
    </source>
</evidence>
<proteinExistence type="predicted"/>
<keyword evidence="2" id="KW-1185">Reference proteome</keyword>
<gene>
    <name evidence="1" type="ORF">DPEC_G00165240</name>
</gene>